<name>A0A069PNU9_9BURK</name>
<protein>
    <submittedName>
        <fullName evidence="3">Aldo/keto reductase</fullName>
    </submittedName>
</protein>
<dbReference type="PANTHER" id="PTHR43364:SF18">
    <property type="entry name" value="OXIDOREDUCTASE"/>
    <property type="match status" value="1"/>
</dbReference>
<dbReference type="EMBL" id="JFHC01000069">
    <property type="protein sequence ID" value="KDR38986.1"/>
    <property type="molecule type" value="Genomic_DNA"/>
</dbReference>
<dbReference type="Proteomes" id="UP000027466">
    <property type="component" value="Unassembled WGS sequence"/>
</dbReference>
<dbReference type="SUPFAM" id="SSF51430">
    <property type="entry name" value="NAD(P)-linked oxidoreductase"/>
    <property type="match status" value="1"/>
</dbReference>
<dbReference type="Pfam" id="PF00248">
    <property type="entry name" value="Aldo_ket_red"/>
    <property type="match status" value="1"/>
</dbReference>
<accession>A0A069PNU9</accession>
<dbReference type="FunFam" id="3.20.20.100:FF:000004">
    <property type="entry name" value="Oxidoreductase, aldo/keto reductase"/>
    <property type="match status" value="1"/>
</dbReference>
<proteinExistence type="predicted"/>
<dbReference type="InterPro" id="IPR036812">
    <property type="entry name" value="NAD(P)_OxRdtase_dom_sf"/>
</dbReference>
<dbReference type="PANTHER" id="PTHR43364">
    <property type="entry name" value="NADH-SPECIFIC METHYLGLYOXAL REDUCTASE-RELATED"/>
    <property type="match status" value="1"/>
</dbReference>
<evidence type="ECO:0000313" key="3">
    <source>
        <dbReference type="EMBL" id="KDR38986.1"/>
    </source>
</evidence>
<evidence type="ECO:0000313" key="4">
    <source>
        <dbReference type="Proteomes" id="UP000027466"/>
    </source>
</evidence>
<evidence type="ECO:0000259" key="2">
    <source>
        <dbReference type="Pfam" id="PF00248"/>
    </source>
</evidence>
<keyword evidence="1" id="KW-0560">Oxidoreductase</keyword>
<sequence length="339" mass="37037">MEYSTLGRTGLRVSRLSLGAMTFGAGSGIWGNIAGLNSDQAARLVAMAVEGGVNLIDTADAYSQGRSEEVVGHVLKALGLDEDRMLVATKVRLRTGPRQNEVGLGRSHIMRSVETSLKRLGRDHIDLFQLHDRDALVPLDETLRVLDDLVTQGKVRHIGVCNFSAGDLERAVGITLRTDRAHVVSNQVHYSLTSRDIEHELMPVAAKNRMGLLVWSPLAGGYLSGKYSQNGEAVGRRAKLDFPPVDTVRAEPILAVLREVADELGATPAQVSLGWLLAREQITSVIVGARTCEQLAANLDAQNLVLTSEQCARLDKVSEPTVPFPYWMQRFHDRDRVCG</sequence>
<dbReference type="GO" id="GO:0016491">
    <property type="term" value="F:oxidoreductase activity"/>
    <property type="evidence" value="ECO:0007669"/>
    <property type="project" value="UniProtKB-KW"/>
</dbReference>
<comment type="caution">
    <text evidence="3">The sequence shown here is derived from an EMBL/GenBank/DDBJ whole genome shotgun (WGS) entry which is preliminary data.</text>
</comment>
<reference evidence="3 4" key="1">
    <citation type="submission" date="2014-03" db="EMBL/GenBank/DDBJ databases">
        <title>Draft Genome Sequences of Four Burkholderia Strains.</title>
        <authorList>
            <person name="Liu X.Y."/>
            <person name="Li C.X."/>
            <person name="Xu J.H."/>
        </authorList>
    </citation>
    <scope>NUCLEOTIDE SEQUENCE [LARGE SCALE GENOMIC DNA]</scope>
    <source>
        <strain evidence="3 4">DSM 50014</strain>
    </source>
</reference>
<dbReference type="Gene3D" id="3.20.20.100">
    <property type="entry name" value="NADP-dependent oxidoreductase domain"/>
    <property type="match status" value="1"/>
</dbReference>
<dbReference type="InterPro" id="IPR023210">
    <property type="entry name" value="NADP_OxRdtase_dom"/>
</dbReference>
<dbReference type="RefSeq" id="WP_035942526.1">
    <property type="nucleotide sequence ID" value="NZ_CADFFX010000045.1"/>
</dbReference>
<gene>
    <name evidence="3" type="ORF">BG61_35280</name>
</gene>
<dbReference type="CDD" id="cd19091">
    <property type="entry name" value="AKR_PsAKR"/>
    <property type="match status" value="1"/>
</dbReference>
<dbReference type="GO" id="GO:0005829">
    <property type="term" value="C:cytosol"/>
    <property type="evidence" value="ECO:0007669"/>
    <property type="project" value="TreeGrafter"/>
</dbReference>
<dbReference type="AlphaFoldDB" id="A0A069PNU9"/>
<feature type="domain" description="NADP-dependent oxidoreductase" evidence="2">
    <location>
        <begin position="15"/>
        <end position="318"/>
    </location>
</feature>
<dbReference type="InterPro" id="IPR050523">
    <property type="entry name" value="AKR_Detox_Biosynth"/>
</dbReference>
<keyword evidence="4" id="KW-1185">Reference proteome</keyword>
<dbReference type="PROSITE" id="PS00062">
    <property type="entry name" value="ALDOKETO_REDUCTASE_2"/>
    <property type="match status" value="1"/>
</dbReference>
<evidence type="ECO:0000256" key="1">
    <source>
        <dbReference type="ARBA" id="ARBA00023002"/>
    </source>
</evidence>
<dbReference type="InterPro" id="IPR018170">
    <property type="entry name" value="Aldo/ket_reductase_CS"/>
</dbReference>
<organism evidence="3 4">
    <name type="scientific">Caballeronia glathei</name>
    <dbReference type="NCBI Taxonomy" id="60547"/>
    <lineage>
        <taxon>Bacteria</taxon>
        <taxon>Pseudomonadati</taxon>
        <taxon>Pseudomonadota</taxon>
        <taxon>Betaproteobacteria</taxon>
        <taxon>Burkholderiales</taxon>
        <taxon>Burkholderiaceae</taxon>
        <taxon>Caballeronia</taxon>
    </lineage>
</organism>